<protein>
    <recommendedName>
        <fullName evidence="2">Putative plant transposon protein domain-containing protein</fullName>
    </recommendedName>
</protein>
<name>A0A0L9VKG9_PHAAN</name>
<dbReference type="Proteomes" id="UP000053144">
    <property type="component" value="Chromosome 10"/>
</dbReference>
<dbReference type="Pfam" id="PF20167">
    <property type="entry name" value="Transposase_32"/>
    <property type="match status" value="2"/>
</dbReference>
<evidence type="ECO:0000256" key="1">
    <source>
        <dbReference type="SAM" id="MobiDB-lite"/>
    </source>
</evidence>
<evidence type="ECO:0000313" key="3">
    <source>
        <dbReference type="EMBL" id="KOM55458.1"/>
    </source>
</evidence>
<reference evidence="4" key="1">
    <citation type="journal article" date="2015" name="Proc. Natl. Acad. Sci. U.S.A.">
        <title>Genome sequencing of adzuki bean (Vigna angularis) provides insight into high starch and low fat accumulation and domestication.</title>
        <authorList>
            <person name="Yang K."/>
            <person name="Tian Z."/>
            <person name="Chen C."/>
            <person name="Luo L."/>
            <person name="Zhao B."/>
            <person name="Wang Z."/>
            <person name="Yu L."/>
            <person name="Li Y."/>
            <person name="Sun Y."/>
            <person name="Li W."/>
            <person name="Chen Y."/>
            <person name="Li Y."/>
            <person name="Zhang Y."/>
            <person name="Ai D."/>
            <person name="Zhao J."/>
            <person name="Shang C."/>
            <person name="Ma Y."/>
            <person name="Wu B."/>
            <person name="Wang M."/>
            <person name="Gao L."/>
            <person name="Sun D."/>
            <person name="Zhang P."/>
            <person name="Guo F."/>
            <person name="Wang W."/>
            <person name="Li Y."/>
            <person name="Wang J."/>
            <person name="Varshney R.K."/>
            <person name="Wang J."/>
            <person name="Ling H.Q."/>
            <person name="Wan P."/>
        </authorList>
    </citation>
    <scope>NUCLEOTIDE SEQUENCE</scope>
    <source>
        <strain evidence="4">cv. Jingnong 6</strain>
    </source>
</reference>
<proteinExistence type="predicted"/>
<feature type="domain" description="Putative plant transposon protein" evidence="2">
    <location>
        <begin position="216"/>
        <end position="297"/>
    </location>
</feature>
<feature type="domain" description="Putative plant transposon protein" evidence="2">
    <location>
        <begin position="59"/>
        <end position="214"/>
    </location>
</feature>
<dbReference type="EMBL" id="CM003380">
    <property type="protein sequence ID" value="KOM55458.1"/>
    <property type="molecule type" value="Genomic_DNA"/>
</dbReference>
<evidence type="ECO:0000259" key="2">
    <source>
        <dbReference type="Pfam" id="PF20167"/>
    </source>
</evidence>
<feature type="compositionally biased region" description="Acidic residues" evidence="1">
    <location>
        <begin position="403"/>
        <end position="434"/>
    </location>
</feature>
<organism evidence="3 4">
    <name type="scientific">Phaseolus angularis</name>
    <name type="common">Azuki bean</name>
    <name type="synonym">Vigna angularis</name>
    <dbReference type="NCBI Taxonomy" id="3914"/>
    <lineage>
        <taxon>Eukaryota</taxon>
        <taxon>Viridiplantae</taxon>
        <taxon>Streptophyta</taxon>
        <taxon>Embryophyta</taxon>
        <taxon>Tracheophyta</taxon>
        <taxon>Spermatophyta</taxon>
        <taxon>Magnoliopsida</taxon>
        <taxon>eudicotyledons</taxon>
        <taxon>Gunneridae</taxon>
        <taxon>Pentapetalae</taxon>
        <taxon>rosids</taxon>
        <taxon>fabids</taxon>
        <taxon>Fabales</taxon>
        <taxon>Fabaceae</taxon>
        <taxon>Papilionoideae</taxon>
        <taxon>50 kb inversion clade</taxon>
        <taxon>NPAAA clade</taxon>
        <taxon>indigoferoid/millettioid clade</taxon>
        <taxon>Phaseoleae</taxon>
        <taxon>Vigna</taxon>
    </lineage>
</organism>
<dbReference type="AlphaFoldDB" id="A0A0L9VKG9"/>
<sequence length="434" mass="49234">MATKRKEKEPEQPRSSRFLSRKHEKHFKVVQDRRLLMERKVGMIPNFAPQFGEQLLGNDWGKLATYPAPANIAVVKEFYTNAKKIGDYPTENYLGYVRGHAIRYDPDSINNFLDTVWAGEQCQFALCMEEGADFEDVERVLCIPGGHFQRNRSGSMVNIRRTDLTPLAKYWMTFSHANIQPCSHMSDITLSRALFIYCAIRNLNVNIGQVIADEVDLTPLAKYWMAFSHANIQPCSHVSDITLNRALFIYCAIRNLNVNIGQVIADEISVCANTSNNKAPLGHPSLITHLCKIAGVDTSAPPFERPRKAIDEAYYRQYCGGEEAAQPVPPRCARRERGQAQSKTSAETHEAEPFQMRDMYMSLIGAQLQSIHRGWNMEEFHNVVAWPEEPVQGGGAEASIREMEEDEADDDDAFEDDEDEEEEEEEEDTEDSSD</sequence>
<dbReference type="InterPro" id="IPR046796">
    <property type="entry name" value="Transposase_32_dom"/>
</dbReference>
<dbReference type="Gramene" id="KOM55458">
    <property type="protein sequence ID" value="KOM55458"/>
    <property type="gene ID" value="LR48_Vigan10g135000"/>
</dbReference>
<accession>A0A0L9VKG9</accession>
<feature type="region of interest" description="Disordered" evidence="1">
    <location>
        <begin position="324"/>
        <end position="353"/>
    </location>
</feature>
<gene>
    <name evidence="3" type="ORF">LR48_Vigan10g135000</name>
</gene>
<feature type="region of interest" description="Disordered" evidence="1">
    <location>
        <begin position="386"/>
        <end position="434"/>
    </location>
</feature>
<evidence type="ECO:0000313" key="4">
    <source>
        <dbReference type="Proteomes" id="UP000053144"/>
    </source>
</evidence>